<dbReference type="Gene3D" id="1.10.3720.10">
    <property type="entry name" value="MetI-like"/>
    <property type="match status" value="2"/>
</dbReference>
<dbReference type="GO" id="GO:0006865">
    <property type="term" value="P:amino acid transport"/>
    <property type="evidence" value="ECO:0007669"/>
    <property type="project" value="UniProtKB-KW"/>
</dbReference>
<feature type="transmembrane region" description="Helical" evidence="9">
    <location>
        <begin position="21"/>
        <end position="40"/>
    </location>
</feature>
<keyword evidence="5 9" id="KW-0812">Transmembrane</keyword>
<name>A0A0J1IIR1_NIACI</name>
<dbReference type="PANTHER" id="PTHR30614:SF37">
    <property type="entry name" value="AMINO-ACID ABC TRANSPORTER PERMEASE PROTEIN YHDX-RELATED"/>
    <property type="match status" value="1"/>
</dbReference>
<protein>
    <submittedName>
        <fullName evidence="11">Amino acid ABC transporter permease</fullName>
    </submittedName>
</protein>
<dbReference type="AlphaFoldDB" id="A0A0J1IIR1"/>
<evidence type="ECO:0000259" key="10">
    <source>
        <dbReference type="PROSITE" id="PS50928"/>
    </source>
</evidence>
<dbReference type="GO" id="GO:0022857">
    <property type="term" value="F:transmembrane transporter activity"/>
    <property type="evidence" value="ECO:0007669"/>
    <property type="project" value="InterPro"/>
</dbReference>
<dbReference type="InterPro" id="IPR035906">
    <property type="entry name" value="MetI-like_sf"/>
</dbReference>
<dbReference type="NCBIfam" id="TIGR01726">
    <property type="entry name" value="HEQRo_perm_3TM"/>
    <property type="match status" value="1"/>
</dbReference>
<feature type="transmembrane region" description="Helical" evidence="9">
    <location>
        <begin position="250"/>
        <end position="272"/>
    </location>
</feature>
<evidence type="ECO:0000256" key="7">
    <source>
        <dbReference type="ARBA" id="ARBA00022989"/>
    </source>
</evidence>
<keyword evidence="4" id="KW-1003">Cell membrane</keyword>
<comment type="caution">
    <text evidence="11">The sequence shown here is derived from an EMBL/GenBank/DDBJ whole genome shotgun (WGS) entry which is preliminary data.</text>
</comment>
<dbReference type="PROSITE" id="PS50928">
    <property type="entry name" value="ABC_TM1"/>
    <property type="match status" value="1"/>
</dbReference>
<evidence type="ECO:0000256" key="9">
    <source>
        <dbReference type="RuleBase" id="RU363032"/>
    </source>
</evidence>
<feature type="transmembrane region" description="Helical" evidence="9">
    <location>
        <begin position="178"/>
        <end position="198"/>
    </location>
</feature>
<dbReference type="PANTHER" id="PTHR30614">
    <property type="entry name" value="MEMBRANE COMPONENT OF AMINO ACID ABC TRANSPORTER"/>
    <property type="match status" value="1"/>
</dbReference>
<dbReference type="InterPro" id="IPR000515">
    <property type="entry name" value="MetI-like"/>
</dbReference>
<comment type="subcellular location">
    <subcellularLocation>
        <location evidence="1 9">Cell membrane</location>
        <topology evidence="1 9">Multi-pass membrane protein</topology>
    </subcellularLocation>
</comment>
<keyword evidence="8 9" id="KW-0472">Membrane</keyword>
<organism evidence="11 12">
    <name type="scientific">Niallia circulans</name>
    <name type="common">Bacillus circulans</name>
    <dbReference type="NCBI Taxonomy" id="1397"/>
    <lineage>
        <taxon>Bacteria</taxon>
        <taxon>Bacillati</taxon>
        <taxon>Bacillota</taxon>
        <taxon>Bacilli</taxon>
        <taxon>Bacillales</taxon>
        <taxon>Bacillaceae</taxon>
        <taxon>Niallia</taxon>
    </lineage>
</organism>
<feature type="transmembrane region" description="Helical" evidence="9">
    <location>
        <begin position="210"/>
        <end position="230"/>
    </location>
</feature>
<feature type="transmembrane region" description="Helical" evidence="9">
    <location>
        <begin position="358"/>
        <end position="379"/>
    </location>
</feature>
<gene>
    <name evidence="11" type="ORF">ABW02_14320</name>
</gene>
<evidence type="ECO:0000256" key="2">
    <source>
        <dbReference type="ARBA" id="ARBA00010072"/>
    </source>
</evidence>
<accession>A0A0J1IIR1</accession>
<evidence type="ECO:0000256" key="4">
    <source>
        <dbReference type="ARBA" id="ARBA00022475"/>
    </source>
</evidence>
<dbReference type="PATRIC" id="fig|1397.4.peg.1020"/>
<dbReference type="InterPro" id="IPR043429">
    <property type="entry name" value="ArtM/GltK/GlnP/TcyL/YhdX-like"/>
</dbReference>
<evidence type="ECO:0000256" key="6">
    <source>
        <dbReference type="ARBA" id="ARBA00022970"/>
    </source>
</evidence>
<keyword evidence="3 9" id="KW-0813">Transport</keyword>
<keyword evidence="12" id="KW-1185">Reference proteome</keyword>
<evidence type="ECO:0000256" key="3">
    <source>
        <dbReference type="ARBA" id="ARBA00022448"/>
    </source>
</evidence>
<evidence type="ECO:0000313" key="11">
    <source>
        <dbReference type="EMBL" id="KLV25827.1"/>
    </source>
</evidence>
<evidence type="ECO:0000256" key="1">
    <source>
        <dbReference type="ARBA" id="ARBA00004651"/>
    </source>
</evidence>
<feature type="transmembrane region" description="Helical" evidence="9">
    <location>
        <begin position="122"/>
        <end position="142"/>
    </location>
</feature>
<feature type="transmembrane region" description="Helical" evidence="9">
    <location>
        <begin position="90"/>
        <end position="110"/>
    </location>
</feature>
<dbReference type="GO" id="GO:0043190">
    <property type="term" value="C:ATP-binding cassette (ABC) transporter complex"/>
    <property type="evidence" value="ECO:0007669"/>
    <property type="project" value="InterPro"/>
</dbReference>
<dbReference type="RefSeq" id="WP_047943011.1">
    <property type="nucleotide sequence ID" value="NZ_JARMTU010000012.1"/>
</dbReference>
<keyword evidence="7 9" id="KW-1133">Transmembrane helix</keyword>
<proteinExistence type="inferred from homology"/>
<evidence type="ECO:0000256" key="5">
    <source>
        <dbReference type="ARBA" id="ARBA00022692"/>
    </source>
</evidence>
<dbReference type="EMBL" id="LDPH01000013">
    <property type="protein sequence ID" value="KLV25827.1"/>
    <property type="molecule type" value="Genomic_DNA"/>
</dbReference>
<dbReference type="Pfam" id="PF00528">
    <property type="entry name" value="BPD_transp_1"/>
    <property type="match status" value="1"/>
</dbReference>
<keyword evidence="6" id="KW-0029">Amino-acid transport</keyword>
<feature type="domain" description="ABC transmembrane type-1" evidence="10">
    <location>
        <begin position="84"/>
        <end position="376"/>
    </location>
</feature>
<evidence type="ECO:0000313" key="12">
    <source>
        <dbReference type="Proteomes" id="UP000036045"/>
    </source>
</evidence>
<dbReference type="CDD" id="cd06261">
    <property type="entry name" value="TM_PBP2"/>
    <property type="match status" value="1"/>
</dbReference>
<sequence>MKKTTSTPLWRNRKVVPIISQIIFVLIVGIVIAFMVRNVISGLEQIGLVLGLDYLNLKASFPIAESIISYTPDDPYTRALLVGLLNTLKVSVFGIILATIIGVIVGVARLSNNWLVSKVATVYVEVFRNTPLLVQIFIWNFAVFLPMPKIQDAISVGPFYFSNRGASIPWFTLQDNTLIWLVILIFLIAGSIILFKKLTKVSIESGKSTYPFISSVGLIVIGTIIIYIILGNGPLGFSVPVFNGNSFEGGTSLSIGFMSVLAALTIYTSTYISEIVRAGIMGVPKGQTEAAKALGFKSHTALRLIIFPQAIRIIIPPLTSQYLNLIKNSSLAMAVAYQDIVGIGNTIINQTGHTLETLLIVISVYLLFSLTTSLLMNIFNKKFQLVER</sequence>
<dbReference type="InterPro" id="IPR010065">
    <property type="entry name" value="AA_ABC_transptr_permease_3TM"/>
</dbReference>
<dbReference type="SUPFAM" id="SSF161098">
    <property type="entry name" value="MetI-like"/>
    <property type="match status" value="1"/>
</dbReference>
<comment type="similarity">
    <text evidence="2">Belongs to the binding-protein-dependent transport system permease family. HisMQ subfamily.</text>
</comment>
<reference evidence="11 12" key="1">
    <citation type="submission" date="2015-05" db="EMBL/GenBank/DDBJ databases">
        <title>Whole genome sequence and identification of bacterial endophytes from Costus igneus.</title>
        <authorList>
            <person name="Lee Y.P."/>
            <person name="Gan H.M."/>
            <person name="Eng W."/>
            <person name="Wheatley M.S."/>
            <person name="Caraballo A."/>
            <person name="Polter S."/>
            <person name="Savka M.A."/>
            <person name="Hudson A.O."/>
        </authorList>
    </citation>
    <scope>NUCLEOTIDE SEQUENCE [LARGE SCALE GENOMIC DNA]</scope>
    <source>
        <strain evidence="11 12">RIT379</strain>
    </source>
</reference>
<dbReference type="Proteomes" id="UP000036045">
    <property type="component" value="Unassembled WGS sequence"/>
</dbReference>
<evidence type="ECO:0000256" key="8">
    <source>
        <dbReference type="ARBA" id="ARBA00023136"/>
    </source>
</evidence>